<gene>
    <name evidence="2" type="ORF">H131_21212</name>
</gene>
<feature type="transmembrane region" description="Helical" evidence="1">
    <location>
        <begin position="51"/>
        <end position="73"/>
    </location>
</feature>
<evidence type="ECO:0000313" key="2">
    <source>
        <dbReference type="EMBL" id="EON70445.1"/>
    </source>
</evidence>
<organism evidence="2 3">
    <name type="scientific">Lysinibacillus sphaericus OT4b.31</name>
    <dbReference type="NCBI Taxonomy" id="1285586"/>
    <lineage>
        <taxon>Bacteria</taxon>
        <taxon>Bacillati</taxon>
        <taxon>Bacillota</taxon>
        <taxon>Bacilli</taxon>
        <taxon>Bacillales</taxon>
        <taxon>Bacillaceae</taxon>
        <taxon>Lysinibacillus</taxon>
    </lineage>
</organism>
<keyword evidence="1" id="KW-1133">Transmembrane helix</keyword>
<dbReference type="AlphaFoldDB" id="R7Z8E7"/>
<dbReference type="HOGENOM" id="CLU_1159963_0_0_9"/>
<protein>
    <submittedName>
        <fullName evidence="2">Uncharacterized protein</fullName>
    </submittedName>
</protein>
<dbReference type="PATRIC" id="fig|1285586.5.peg.4422"/>
<reference evidence="2 3" key="1">
    <citation type="submission" date="2013-04" db="EMBL/GenBank/DDBJ databases">
        <title>Draft genome of the heavy metal tolerant bacterium Lysinibacillus sphaericus strain OT4b.31.</title>
        <authorList>
            <person name="Pena-Montenegro T.D."/>
            <person name="Dussan J."/>
        </authorList>
    </citation>
    <scope>NUCLEOTIDE SEQUENCE [LARGE SCALE GENOMIC DNA]</scope>
    <source>
        <strain evidence="2 3">OT4b.31</strain>
    </source>
</reference>
<feature type="transmembrane region" description="Helical" evidence="1">
    <location>
        <begin position="211"/>
        <end position="236"/>
    </location>
</feature>
<comment type="caution">
    <text evidence="2">The sequence shown here is derived from an EMBL/GenBank/DDBJ whole genome shotgun (WGS) entry which is preliminary data.</text>
</comment>
<evidence type="ECO:0000256" key="1">
    <source>
        <dbReference type="SAM" id="Phobius"/>
    </source>
</evidence>
<accession>R7Z8E7</accession>
<feature type="transmembrane region" description="Helical" evidence="1">
    <location>
        <begin position="184"/>
        <end position="205"/>
    </location>
</feature>
<keyword evidence="1" id="KW-0812">Transmembrane</keyword>
<dbReference type="EMBL" id="AQPX01000034">
    <property type="protein sequence ID" value="EON70445.1"/>
    <property type="molecule type" value="Genomic_DNA"/>
</dbReference>
<evidence type="ECO:0000313" key="3">
    <source>
        <dbReference type="Proteomes" id="UP000013911"/>
    </source>
</evidence>
<keyword evidence="1" id="KW-0472">Membrane</keyword>
<proteinExistence type="predicted"/>
<feature type="transmembrane region" description="Helical" evidence="1">
    <location>
        <begin position="88"/>
        <end position="107"/>
    </location>
</feature>
<dbReference type="RefSeq" id="WP_010861141.1">
    <property type="nucleotide sequence ID" value="NZ_KB933409.1"/>
</dbReference>
<name>R7Z8E7_LYSSH</name>
<feature type="transmembrane region" description="Helical" evidence="1">
    <location>
        <begin position="6"/>
        <end position="24"/>
    </location>
</feature>
<sequence>MEFIQKIFELTPLGIVFFIIYYLLKLYDKKSKNHDLDFALTPSWLDLLERIILNLLASFFISFIIIAEMVSYFKNLEVENNSIELQELLVSFGMIFLTVAMYIIILWNCTKSLNNLFCGKKTFYTKLKDEVWEIEKAHSKDVLYLKLENRRLMHTYNGGIEIFSEQNQSEKVKDFYKKLGNIKYYRIGGLVLFIVTMVCNAYFYLFQKESIIVVLIVSILLLALISNFIIGFITYINGE</sequence>
<dbReference type="Proteomes" id="UP000013911">
    <property type="component" value="Unassembled WGS sequence"/>
</dbReference>